<proteinExistence type="predicted"/>
<dbReference type="Proteomes" id="UP000309133">
    <property type="component" value="Unassembled WGS sequence"/>
</dbReference>
<gene>
    <name evidence="3" type="ORF">E6C64_08130</name>
    <name evidence="2" type="ORF">E6C64_08985</name>
</gene>
<organism evidence="2 4">
    <name type="scientific">Naasia lichenicola</name>
    <dbReference type="NCBI Taxonomy" id="2565933"/>
    <lineage>
        <taxon>Bacteria</taxon>
        <taxon>Bacillati</taxon>
        <taxon>Actinomycetota</taxon>
        <taxon>Actinomycetes</taxon>
        <taxon>Micrococcales</taxon>
        <taxon>Microbacteriaceae</taxon>
        <taxon>Naasia</taxon>
    </lineage>
</organism>
<dbReference type="Gene3D" id="2.160.20.10">
    <property type="entry name" value="Single-stranded right-handed beta-helix, Pectin lyase-like"/>
    <property type="match status" value="1"/>
</dbReference>
<dbReference type="EMBL" id="SSSM01000004">
    <property type="protein sequence ID" value="THG30763.1"/>
    <property type="molecule type" value="Genomic_DNA"/>
</dbReference>
<name>A0A4S4FK15_9MICO</name>
<feature type="compositionally biased region" description="Low complexity" evidence="1">
    <location>
        <begin position="133"/>
        <end position="154"/>
    </location>
</feature>
<dbReference type="InterPro" id="IPR011050">
    <property type="entry name" value="Pectin_lyase_fold/virulence"/>
</dbReference>
<evidence type="ECO:0000313" key="3">
    <source>
        <dbReference type="EMBL" id="THG32000.1"/>
    </source>
</evidence>
<dbReference type="RefSeq" id="WP_136427120.1">
    <property type="nucleotide sequence ID" value="NZ_SSSM01000003.1"/>
</dbReference>
<evidence type="ECO:0000313" key="2">
    <source>
        <dbReference type="EMBL" id="THG30763.1"/>
    </source>
</evidence>
<evidence type="ECO:0000313" key="4">
    <source>
        <dbReference type="Proteomes" id="UP000309133"/>
    </source>
</evidence>
<evidence type="ECO:0008006" key="5">
    <source>
        <dbReference type="Google" id="ProtNLM"/>
    </source>
</evidence>
<protein>
    <recommendedName>
        <fullName evidence="5">Right handed beta helix domain-containing protein</fullName>
    </recommendedName>
</protein>
<reference evidence="2 4" key="1">
    <citation type="submission" date="2019-04" db="EMBL/GenBank/DDBJ databases">
        <authorList>
            <person name="Jiang L."/>
        </authorList>
    </citation>
    <scope>NUCLEOTIDE SEQUENCE [LARGE SCALE GENOMIC DNA]</scope>
    <source>
        <strain evidence="2 4">YIM 131853</strain>
    </source>
</reference>
<dbReference type="SMART" id="SM00710">
    <property type="entry name" value="PbH1"/>
    <property type="match status" value="4"/>
</dbReference>
<dbReference type="AlphaFoldDB" id="A0A4S4FK15"/>
<keyword evidence="4" id="KW-1185">Reference proteome</keyword>
<dbReference type="SUPFAM" id="SSF51126">
    <property type="entry name" value="Pectin lyase-like"/>
    <property type="match status" value="1"/>
</dbReference>
<dbReference type="EMBL" id="SSSM01000003">
    <property type="protein sequence ID" value="THG32000.1"/>
    <property type="molecule type" value="Genomic_DNA"/>
</dbReference>
<sequence>MANRPIALSMSRHPYRVAASVPLILLTAVTFTVSAQPAIATPSSAESPSIVLASSKQPLSIDREITAEIAGHFADLRAIEKAERDAADAAHAAYLAAQAAAKLAAEQAAAAAAAAEVAAAEAAAQAETAATASAGYSGSGSSSSGSSGSSNGSSGNAGSGGIGVPSGVSLSVVSGDVTVTQAGTVLDSLDIHGRVIVKAPNVTIRNSIVRGTDSGGKYGLIDAMGGYANLQVIDTEIAASNPNWSVNGIMGSNFELHGVNIHNTVDQVSIAGSNVVIANSWLHGGLWFADDPDHSDGSHSDNIEMTGGSNVTITGNTLDGGSNAAIQITQDRSTVSNLTISDNQIGGGDCSINISEKGKGAIQGLSILGNLFGLNTSIGHCAIVGPSSTPINASGNAFVDGLVAAVKEG</sequence>
<accession>A0A4S4FK15</accession>
<dbReference type="InterPro" id="IPR006626">
    <property type="entry name" value="PbH1"/>
</dbReference>
<evidence type="ECO:0000256" key="1">
    <source>
        <dbReference type="SAM" id="MobiDB-lite"/>
    </source>
</evidence>
<comment type="caution">
    <text evidence="2">The sequence shown here is derived from an EMBL/GenBank/DDBJ whole genome shotgun (WGS) entry which is preliminary data.</text>
</comment>
<feature type="region of interest" description="Disordered" evidence="1">
    <location>
        <begin position="133"/>
        <end position="158"/>
    </location>
</feature>
<dbReference type="OrthoDB" id="505641at2"/>
<dbReference type="InterPro" id="IPR012334">
    <property type="entry name" value="Pectin_lyas_fold"/>
</dbReference>